<evidence type="ECO:0000313" key="8">
    <source>
        <dbReference type="Proteomes" id="UP000000230"/>
    </source>
</evidence>
<evidence type="ECO:0000256" key="5">
    <source>
        <dbReference type="ARBA" id="ARBA00022840"/>
    </source>
</evidence>
<dbReference type="OrthoDB" id="114886at2"/>
<dbReference type="AlphaFoldDB" id="A0A9J9GIU8"/>
<protein>
    <recommendedName>
        <fullName evidence="6">Probable 2-(5''-triphosphoribosyl)-3'-dephosphocoenzyme-A synthase</fullName>
        <shortName evidence="6">2-(5''-triphosphoribosyl)-3'-dephospho-CoA synthase</shortName>
        <ecNumber evidence="6">2.4.2.52</ecNumber>
    </recommendedName>
</protein>
<gene>
    <name evidence="6" type="primary">citG</name>
    <name evidence="7" type="ordered locus">Ent638_3370</name>
</gene>
<name>A0A9J9GIU8_ENT38</name>
<keyword evidence="8" id="KW-1185">Reference proteome</keyword>
<comment type="catalytic activity">
    <reaction evidence="1 6">
        <text>3'-dephospho-CoA + ATP = 2'-(5''-triphospho-alpha-D-ribosyl)-3'-dephospho-CoA + adenine</text>
        <dbReference type="Rhea" id="RHEA:15117"/>
        <dbReference type="ChEBI" id="CHEBI:16708"/>
        <dbReference type="ChEBI" id="CHEBI:30616"/>
        <dbReference type="ChEBI" id="CHEBI:57328"/>
        <dbReference type="ChEBI" id="CHEBI:61378"/>
        <dbReference type="EC" id="2.4.2.52"/>
    </reaction>
</comment>
<dbReference type="KEGG" id="ent:Ent638_3370"/>
<dbReference type="Pfam" id="PF01874">
    <property type="entry name" value="CitG"/>
    <property type="match status" value="1"/>
</dbReference>
<proteinExistence type="inferred from homology"/>
<reference evidence="8" key="1">
    <citation type="journal article" date="2010" name="PLoS Genet.">
        <title>Genome sequence of the plant growth promoting endophytic bacterium Enterobacter sp. 638.</title>
        <authorList>
            <person name="Taghavi S."/>
            <person name="van der Lelie D."/>
            <person name="Hoffman A."/>
            <person name="Zhang Y.B."/>
            <person name="Walla M.D."/>
            <person name="Vangronsveld J."/>
            <person name="Newman L."/>
            <person name="Monchy S."/>
        </authorList>
    </citation>
    <scope>NUCLEOTIDE SEQUENCE [LARGE SCALE GENOMIC DNA]</scope>
    <source>
        <strain evidence="8">638</strain>
    </source>
</reference>
<dbReference type="PANTHER" id="PTHR30201:SF2">
    <property type="entry name" value="2-(5''-TRIPHOSPHORIBOSYL)-3'-DEPHOSPHOCOENZYME-A SYNTHASE"/>
    <property type="match status" value="1"/>
</dbReference>
<evidence type="ECO:0000256" key="1">
    <source>
        <dbReference type="ARBA" id="ARBA00001210"/>
    </source>
</evidence>
<evidence type="ECO:0000256" key="3">
    <source>
        <dbReference type="ARBA" id="ARBA00022679"/>
    </source>
</evidence>
<evidence type="ECO:0000256" key="4">
    <source>
        <dbReference type="ARBA" id="ARBA00022741"/>
    </source>
</evidence>
<dbReference type="NCBIfam" id="TIGR03125">
    <property type="entry name" value="citrate_citG"/>
    <property type="match status" value="1"/>
</dbReference>
<sequence length="281" mass="30515">MTGLLATKPRCVSVPELAEEALWHELELTPKPGLVDKLNNGAHRDMDHALFVRSIKAIAPWFVRFAELGSEHADKAAAEQLRLIRPMGIACEQAMYAATGGVNTHKGGIFSLGLLCFTAGRVRNATADTLCCEISNICRGLVERELAGRSGTSTAGERQYQQFGLTGARGEAESGFATVRNLLIQWQGGSLHDLLLRLMAVNQDSNLVSRGGIDGLRYVQNYARNLLTHGWDREALIEMDQAFIARNLSPGGSADLLSVGWVLGTLPSPVKERDLSTFSAR</sequence>
<dbReference type="GO" id="GO:0051191">
    <property type="term" value="P:prosthetic group biosynthetic process"/>
    <property type="evidence" value="ECO:0007669"/>
    <property type="project" value="TreeGrafter"/>
</dbReference>
<keyword evidence="5 6" id="KW-0067">ATP-binding</keyword>
<dbReference type="GO" id="GO:0016757">
    <property type="term" value="F:glycosyltransferase activity"/>
    <property type="evidence" value="ECO:0007669"/>
    <property type="project" value="UniProtKB-KW"/>
</dbReference>
<dbReference type="RefSeq" id="WP_015960360.1">
    <property type="nucleotide sequence ID" value="NC_009436.1"/>
</dbReference>
<dbReference type="Proteomes" id="UP000000230">
    <property type="component" value="Chromosome"/>
</dbReference>
<organism evidence="7 8">
    <name type="scientific">Enterobacter sp. (strain 638)</name>
    <dbReference type="NCBI Taxonomy" id="399742"/>
    <lineage>
        <taxon>Bacteria</taxon>
        <taxon>Pseudomonadati</taxon>
        <taxon>Pseudomonadota</taxon>
        <taxon>Gammaproteobacteria</taxon>
        <taxon>Enterobacterales</taxon>
        <taxon>Enterobacteriaceae</taxon>
        <taxon>Enterobacter</taxon>
    </lineage>
</organism>
<dbReference type="HAMAP" id="MF_00397">
    <property type="entry name" value="CitG"/>
    <property type="match status" value="1"/>
</dbReference>
<accession>A0A9J9GIU8</accession>
<dbReference type="PANTHER" id="PTHR30201">
    <property type="entry name" value="TRIPHOSPHORIBOSYL-DEPHOSPHO-COA SYNTHASE"/>
    <property type="match status" value="1"/>
</dbReference>
<dbReference type="EMBL" id="CP000653">
    <property type="protein sequence ID" value="ABP62032.1"/>
    <property type="molecule type" value="Genomic_DNA"/>
</dbReference>
<dbReference type="Gene3D" id="1.10.4200.10">
    <property type="entry name" value="Triphosphoribosyl-dephospho-CoA protein"/>
    <property type="match status" value="2"/>
</dbReference>
<evidence type="ECO:0000313" key="7">
    <source>
        <dbReference type="EMBL" id="ABP62032.1"/>
    </source>
</evidence>
<comment type="similarity">
    <text evidence="2 6">Belongs to the CitG/MdcB family.</text>
</comment>
<dbReference type="InterPro" id="IPR002736">
    <property type="entry name" value="CitG"/>
</dbReference>
<dbReference type="GO" id="GO:0005524">
    <property type="term" value="F:ATP binding"/>
    <property type="evidence" value="ECO:0007669"/>
    <property type="project" value="UniProtKB-KW"/>
</dbReference>
<dbReference type="GO" id="GO:0046917">
    <property type="term" value="F:triphosphoribosyl-dephospho-CoA synthase activity"/>
    <property type="evidence" value="ECO:0007669"/>
    <property type="project" value="UniProtKB-UniRule"/>
</dbReference>
<evidence type="ECO:0000256" key="2">
    <source>
        <dbReference type="ARBA" id="ARBA00006812"/>
    </source>
</evidence>
<keyword evidence="4 6" id="KW-0547">Nucleotide-binding</keyword>
<dbReference type="InterPro" id="IPR017551">
    <property type="entry name" value="TriPribosyl-deP-CoA_syn_CitG"/>
</dbReference>
<keyword evidence="3 6" id="KW-0808">Transferase</keyword>
<evidence type="ECO:0000256" key="6">
    <source>
        <dbReference type="HAMAP-Rule" id="MF_00397"/>
    </source>
</evidence>
<dbReference type="EC" id="2.4.2.52" evidence="6"/>
<keyword evidence="7" id="KW-0328">Glycosyltransferase</keyword>